<dbReference type="EMBL" id="FNCZ01000004">
    <property type="protein sequence ID" value="SDH80633.1"/>
    <property type="molecule type" value="Genomic_DNA"/>
</dbReference>
<evidence type="ECO:0000313" key="2">
    <source>
        <dbReference type="EMBL" id="SDH80633.1"/>
    </source>
</evidence>
<organism evidence="2 3">
    <name type="scientific">Winogradskyella thalassocola</name>
    <dbReference type="NCBI Taxonomy" id="262004"/>
    <lineage>
        <taxon>Bacteria</taxon>
        <taxon>Pseudomonadati</taxon>
        <taxon>Bacteroidota</taxon>
        <taxon>Flavobacteriia</taxon>
        <taxon>Flavobacteriales</taxon>
        <taxon>Flavobacteriaceae</taxon>
        <taxon>Winogradskyella</taxon>
    </lineage>
</organism>
<sequence>MKTFLYVFLVLLVILWAIGFFVYALSAMVHILLIVAVILLIVVNRNSSKD</sequence>
<dbReference type="STRING" id="262004.SAMN04489796_104235"/>
<reference evidence="3" key="1">
    <citation type="submission" date="2016-10" db="EMBL/GenBank/DDBJ databases">
        <authorList>
            <person name="Varghese N."/>
            <person name="Submissions S."/>
        </authorList>
    </citation>
    <scope>NUCLEOTIDE SEQUENCE [LARGE SCALE GENOMIC DNA]</scope>
    <source>
        <strain evidence="3">DSM 15363</strain>
    </source>
</reference>
<keyword evidence="1" id="KW-0812">Transmembrane</keyword>
<gene>
    <name evidence="2" type="ORF">SAMN04489796_104235</name>
</gene>
<dbReference type="InterPro" id="IPR043727">
    <property type="entry name" value="Lmo0937-like"/>
</dbReference>
<evidence type="ECO:0000256" key="1">
    <source>
        <dbReference type="SAM" id="Phobius"/>
    </source>
</evidence>
<keyword evidence="1" id="KW-1133">Transmembrane helix</keyword>
<keyword evidence="1" id="KW-0472">Membrane</keyword>
<dbReference type="RefSeq" id="WP_139181062.1">
    <property type="nucleotide sequence ID" value="NZ_FNCZ01000004.1"/>
</dbReference>
<dbReference type="Proteomes" id="UP000199492">
    <property type="component" value="Unassembled WGS sequence"/>
</dbReference>
<keyword evidence="3" id="KW-1185">Reference proteome</keyword>
<dbReference type="AlphaFoldDB" id="A0A1G8FEU2"/>
<protein>
    <recommendedName>
        <fullName evidence="4">Lmo0937 family membrane protein</fullName>
    </recommendedName>
</protein>
<name>A0A1G8FEU2_9FLAO</name>
<dbReference type="NCBIfam" id="NF033488">
    <property type="entry name" value="lmo0937_fam_TM"/>
    <property type="match status" value="1"/>
</dbReference>
<feature type="transmembrane region" description="Helical" evidence="1">
    <location>
        <begin position="27"/>
        <end position="44"/>
    </location>
</feature>
<evidence type="ECO:0000313" key="3">
    <source>
        <dbReference type="Proteomes" id="UP000199492"/>
    </source>
</evidence>
<accession>A0A1G8FEU2</accession>
<evidence type="ECO:0008006" key="4">
    <source>
        <dbReference type="Google" id="ProtNLM"/>
    </source>
</evidence>
<dbReference type="Pfam" id="PF18919">
    <property type="entry name" value="DUF5670"/>
    <property type="match status" value="1"/>
</dbReference>
<proteinExistence type="predicted"/>